<dbReference type="SUPFAM" id="SSF57667">
    <property type="entry name" value="beta-beta-alpha zinc fingers"/>
    <property type="match status" value="2"/>
</dbReference>
<name>A0A7K4QF77_9TYRA</name>
<feature type="non-terminal residue" evidence="13">
    <location>
        <position position="1"/>
    </location>
</feature>
<evidence type="ECO:0000256" key="10">
    <source>
        <dbReference type="PROSITE-ProRule" id="PRU00042"/>
    </source>
</evidence>
<sequence>GEKPDICTECGQSFGRSSDLTRHRRIHSGERPHACPDCGRSFGWVCLAMLYTLKGTHMGEKPLRCWDWRKGFGGNSDPTQHQLVHNREKPESWSQDSSLTQHQRNHL</sequence>
<evidence type="ECO:0000256" key="9">
    <source>
        <dbReference type="ARBA" id="ARBA00023242"/>
    </source>
</evidence>
<keyword evidence="3" id="KW-0479">Metal-binding</keyword>
<keyword evidence="7" id="KW-0805">Transcription regulation</keyword>
<dbReference type="Gene3D" id="3.30.160.60">
    <property type="entry name" value="Classic Zinc Finger"/>
    <property type="match status" value="3"/>
</dbReference>
<evidence type="ECO:0000256" key="11">
    <source>
        <dbReference type="SAM" id="MobiDB-lite"/>
    </source>
</evidence>
<dbReference type="Pfam" id="PF00096">
    <property type="entry name" value="zf-C2H2"/>
    <property type="match status" value="1"/>
</dbReference>
<dbReference type="PROSITE" id="PS50157">
    <property type="entry name" value="ZINC_FINGER_C2H2_2"/>
    <property type="match status" value="2"/>
</dbReference>
<gene>
    <name evidence="13" type="primary">Znf189</name>
    <name evidence="13" type="ORF">NEOCIN_R07562</name>
</gene>
<dbReference type="EMBL" id="VYZA01000010">
    <property type="protein sequence ID" value="NWQ59761.1"/>
    <property type="molecule type" value="Genomic_DNA"/>
</dbReference>
<keyword evidence="9" id="KW-0539">Nucleus</keyword>
<protein>
    <submittedName>
        <fullName evidence="13">ZN189 protein</fullName>
    </submittedName>
</protein>
<accession>A0A7K4QF77</accession>
<dbReference type="PANTHER" id="PTHR23226">
    <property type="entry name" value="ZINC FINGER AND SCAN DOMAIN-CONTAINING"/>
    <property type="match status" value="1"/>
</dbReference>
<keyword evidence="5 10" id="KW-0863">Zinc-finger</keyword>
<dbReference type="InterPro" id="IPR013087">
    <property type="entry name" value="Znf_C2H2_type"/>
</dbReference>
<keyword evidence="6" id="KW-0862">Zinc</keyword>
<evidence type="ECO:0000256" key="4">
    <source>
        <dbReference type="ARBA" id="ARBA00022737"/>
    </source>
</evidence>
<evidence type="ECO:0000313" key="14">
    <source>
        <dbReference type="Proteomes" id="UP000556200"/>
    </source>
</evidence>
<evidence type="ECO:0000256" key="6">
    <source>
        <dbReference type="ARBA" id="ARBA00022833"/>
    </source>
</evidence>
<dbReference type="PANTHER" id="PTHR23226:SF377">
    <property type="entry name" value="ZINC FINGER AND SCAN DOMAIN-CONTAINING PROTEIN 20"/>
    <property type="match status" value="1"/>
</dbReference>
<keyword evidence="14" id="KW-1185">Reference proteome</keyword>
<evidence type="ECO:0000256" key="2">
    <source>
        <dbReference type="ARBA" id="ARBA00006991"/>
    </source>
</evidence>
<feature type="domain" description="C2H2-type" evidence="12">
    <location>
        <begin position="5"/>
        <end position="32"/>
    </location>
</feature>
<comment type="subcellular location">
    <subcellularLocation>
        <location evidence="1">Nucleus</location>
    </subcellularLocation>
</comment>
<evidence type="ECO:0000256" key="7">
    <source>
        <dbReference type="ARBA" id="ARBA00023015"/>
    </source>
</evidence>
<keyword evidence="8" id="KW-0804">Transcription</keyword>
<feature type="region of interest" description="Disordered" evidence="11">
    <location>
        <begin position="76"/>
        <end position="107"/>
    </location>
</feature>
<evidence type="ECO:0000256" key="3">
    <source>
        <dbReference type="ARBA" id="ARBA00022723"/>
    </source>
</evidence>
<evidence type="ECO:0000313" key="13">
    <source>
        <dbReference type="EMBL" id="NWQ59761.1"/>
    </source>
</evidence>
<evidence type="ECO:0000256" key="5">
    <source>
        <dbReference type="ARBA" id="ARBA00022771"/>
    </source>
</evidence>
<feature type="non-terminal residue" evidence="13">
    <location>
        <position position="107"/>
    </location>
</feature>
<feature type="domain" description="C2H2-type" evidence="12">
    <location>
        <begin position="33"/>
        <end position="62"/>
    </location>
</feature>
<dbReference type="GO" id="GO:0005634">
    <property type="term" value="C:nucleus"/>
    <property type="evidence" value="ECO:0007669"/>
    <property type="project" value="UniProtKB-SubCell"/>
</dbReference>
<dbReference type="GO" id="GO:0008270">
    <property type="term" value="F:zinc ion binding"/>
    <property type="evidence" value="ECO:0007669"/>
    <property type="project" value="UniProtKB-KW"/>
</dbReference>
<dbReference type="PROSITE" id="PS00028">
    <property type="entry name" value="ZINC_FINGER_C2H2_1"/>
    <property type="match status" value="1"/>
</dbReference>
<dbReference type="AlphaFoldDB" id="A0A7K4QF77"/>
<evidence type="ECO:0000259" key="12">
    <source>
        <dbReference type="PROSITE" id="PS50157"/>
    </source>
</evidence>
<dbReference type="GO" id="GO:0000981">
    <property type="term" value="F:DNA-binding transcription factor activity, RNA polymerase II-specific"/>
    <property type="evidence" value="ECO:0007669"/>
    <property type="project" value="TreeGrafter"/>
</dbReference>
<feature type="compositionally biased region" description="Polar residues" evidence="11">
    <location>
        <begin position="92"/>
        <end position="107"/>
    </location>
</feature>
<evidence type="ECO:0000256" key="1">
    <source>
        <dbReference type="ARBA" id="ARBA00004123"/>
    </source>
</evidence>
<evidence type="ECO:0000256" key="8">
    <source>
        <dbReference type="ARBA" id="ARBA00023163"/>
    </source>
</evidence>
<dbReference type="GO" id="GO:0000978">
    <property type="term" value="F:RNA polymerase II cis-regulatory region sequence-specific DNA binding"/>
    <property type="evidence" value="ECO:0007669"/>
    <property type="project" value="TreeGrafter"/>
</dbReference>
<organism evidence="13 14">
    <name type="scientific">Neopipo cinnamomea</name>
    <dbReference type="NCBI Taxonomy" id="456388"/>
    <lineage>
        <taxon>Eukaryota</taxon>
        <taxon>Metazoa</taxon>
        <taxon>Chordata</taxon>
        <taxon>Craniata</taxon>
        <taxon>Vertebrata</taxon>
        <taxon>Euteleostomi</taxon>
        <taxon>Archelosauria</taxon>
        <taxon>Archosauria</taxon>
        <taxon>Dinosauria</taxon>
        <taxon>Saurischia</taxon>
        <taxon>Theropoda</taxon>
        <taxon>Coelurosauria</taxon>
        <taxon>Aves</taxon>
        <taxon>Neognathae</taxon>
        <taxon>Neoaves</taxon>
        <taxon>Telluraves</taxon>
        <taxon>Australaves</taxon>
        <taxon>Passeriformes</taxon>
        <taxon>Tyrannidae</taxon>
        <taxon>Neopipo</taxon>
    </lineage>
</organism>
<comment type="caution">
    <text evidence="13">The sequence shown here is derived from an EMBL/GenBank/DDBJ whole genome shotgun (WGS) entry which is preliminary data.</text>
</comment>
<keyword evidence="4" id="KW-0677">Repeat</keyword>
<proteinExistence type="inferred from homology"/>
<comment type="similarity">
    <text evidence="2">Belongs to the krueppel C2H2-type zinc-finger protein family.</text>
</comment>
<dbReference type="FunFam" id="3.30.160.60:FF:000933">
    <property type="entry name" value="zinc finger protein 771"/>
    <property type="match status" value="1"/>
</dbReference>
<dbReference type="Proteomes" id="UP000556200">
    <property type="component" value="Unassembled WGS sequence"/>
</dbReference>
<dbReference type="InterPro" id="IPR036236">
    <property type="entry name" value="Znf_C2H2_sf"/>
</dbReference>
<reference evidence="13 14" key="1">
    <citation type="submission" date="2019-09" db="EMBL/GenBank/DDBJ databases">
        <title>Bird 10,000 Genomes (B10K) Project - Family phase.</title>
        <authorList>
            <person name="Zhang G."/>
        </authorList>
    </citation>
    <scope>NUCLEOTIDE SEQUENCE [LARGE SCALE GENOMIC DNA]</scope>
    <source>
        <strain evidence="13">B10K-DU-004-15</strain>
        <tissue evidence="13">Mixed tissue sample</tissue>
    </source>
</reference>